<sequence length="232" mass="24597">MELGLSNGSSSDFGPVLGAKETVADLVPKGIRLLKVPVKVIESNFQVEENANSVFGGNSVSVPVEVTQVHSNKGRKTQVAVGCDRAQRAAPQLLGRAKALKKIKRSKSCGSRLGSEMNGIVGNSAMGPFSSSHSDQNKELKEEAVKVLEFGKSYGIVFDAPDEVVVSRIVNLEKSEGNPQLCRVITGISSRHLGRSWIKQVLGTLKFNVVASSRGGYGVAGSGGILRNHNVN</sequence>
<organism evidence="1 2">
    <name type="scientific">Hibiscus sabdariffa</name>
    <name type="common">roselle</name>
    <dbReference type="NCBI Taxonomy" id="183260"/>
    <lineage>
        <taxon>Eukaryota</taxon>
        <taxon>Viridiplantae</taxon>
        <taxon>Streptophyta</taxon>
        <taxon>Embryophyta</taxon>
        <taxon>Tracheophyta</taxon>
        <taxon>Spermatophyta</taxon>
        <taxon>Magnoliopsida</taxon>
        <taxon>eudicotyledons</taxon>
        <taxon>Gunneridae</taxon>
        <taxon>Pentapetalae</taxon>
        <taxon>rosids</taxon>
        <taxon>malvids</taxon>
        <taxon>Malvales</taxon>
        <taxon>Malvaceae</taxon>
        <taxon>Malvoideae</taxon>
        <taxon>Hibiscus</taxon>
    </lineage>
</organism>
<evidence type="ECO:0000313" key="1">
    <source>
        <dbReference type="EMBL" id="KAK8990602.1"/>
    </source>
</evidence>
<dbReference type="Proteomes" id="UP001396334">
    <property type="component" value="Unassembled WGS sequence"/>
</dbReference>
<comment type="caution">
    <text evidence="1">The sequence shown here is derived from an EMBL/GenBank/DDBJ whole genome shotgun (WGS) entry which is preliminary data.</text>
</comment>
<gene>
    <name evidence="1" type="ORF">V6N11_009294</name>
</gene>
<reference evidence="1 2" key="1">
    <citation type="journal article" date="2024" name="G3 (Bethesda)">
        <title>Genome assembly of Hibiscus sabdariffa L. provides insights into metabolisms of medicinal natural products.</title>
        <authorList>
            <person name="Kim T."/>
        </authorList>
    </citation>
    <scope>NUCLEOTIDE SEQUENCE [LARGE SCALE GENOMIC DNA]</scope>
    <source>
        <strain evidence="1">TK-2024</strain>
        <tissue evidence="1">Old leaves</tissue>
    </source>
</reference>
<accession>A0ABR2PQN8</accession>
<protein>
    <submittedName>
        <fullName evidence="1">Uncharacterized protein</fullName>
    </submittedName>
</protein>
<dbReference type="EMBL" id="JBBPBN010000054">
    <property type="protein sequence ID" value="KAK8990602.1"/>
    <property type="molecule type" value="Genomic_DNA"/>
</dbReference>
<keyword evidence="2" id="KW-1185">Reference proteome</keyword>
<proteinExistence type="predicted"/>
<name>A0ABR2PQN8_9ROSI</name>
<evidence type="ECO:0000313" key="2">
    <source>
        <dbReference type="Proteomes" id="UP001396334"/>
    </source>
</evidence>